<dbReference type="GO" id="GO:0003677">
    <property type="term" value="F:DNA binding"/>
    <property type="evidence" value="ECO:0007669"/>
    <property type="project" value="UniProtKB-KW"/>
</dbReference>
<evidence type="ECO:0000256" key="2">
    <source>
        <dbReference type="ARBA" id="ARBA00023015"/>
    </source>
</evidence>
<dbReference type="InterPro" id="IPR044787">
    <property type="entry name" value="HHO5-like"/>
</dbReference>
<dbReference type="AlphaFoldDB" id="A0A835MVL4"/>
<organism evidence="9 10">
    <name type="scientific">Salix dunnii</name>
    <dbReference type="NCBI Taxonomy" id="1413687"/>
    <lineage>
        <taxon>Eukaryota</taxon>
        <taxon>Viridiplantae</taxon>
        <taxon>Streptophyta</taxon>
        <taxon>Embryophyta</taxon>
        <taxon>Tracheophyta</taxon>
        <taxon>Spermatophyta</taxon>
        <taxon>Magnoliopsida</taxon>
        <taxon>eudicotyledons</taxon>
        <taxon>Gunneridae</taxon>
        <taxon>Pentapetalae</taxon>
        <taxon>rosids</taxon>
        <taxon>fabids</taxon>
        <taxon>Malpighiales</taxon>
        <taxon>Salicaceae</taxon>
        <taxon>Saliceae</taxon>
        <taxon>Salix</taxon>
    </lineage>
</organism>
<dbReference type="GO" id="GO:0003700">
    <property type="term" value="F:DNA-binding transcription factor activity"/>
    <property type="evidence" value="ECO:0007669"/>
    <property type="project" value="InterPro"/>
</dbReference>
<dbReference type="PROSITE" id="PS51294">
    <property type="entry name" value="HTH_MYB"/>
    <property type="match status" value="1"/>
</dbReference>
<evidence type="ECO:0000256" key="6">
    <source>
        <dbReference type="SAM" id="Coils"/>
    </source>
</evidence>
<dbReference type="GO" id="GO:0005634">
    <property type="term" value="C:nucleus"/>
    <property type="evidence" value="ECO:0007669"/>
    <property type="project" value="UniProtKB-SubCell"/>
</dbReference>
<feature type="region of interest" description="Disordered" evidence="7">
    <location>
        <begin position="282"/>
        <end position="359"/>
    </location>
</feature>
<evidence type="ECO:0000256" key="7">
    <source>
        <dbReference type="SAM" id="MobiDB-lite"/>
    </source>
</evidence>
<dbReference type="InterPro" id="IPR001005">
    <property type="entry name" value="SANT/Myb"/>
</dbReference>
<feature type="coiled-coil region" evidence="6">
    <location>
        <begin position="26"/>
        <end position="56"/>
    </location>
</feature>
<feature type="region of interest" description="Disordered" evidence="7">
    <location>
        <begin position="116"/>
        <end position="146"/>
    </location>
</feature>
<feature type="domain" description="HTH myb-type" evidence="8">
    <location>
        <begin position="221"/>
        <end position="279"/>
    </location>
</feature>
<dbReference type="InterPro" id="IPR006447">
    <property type="entry name" value="Myb_dom_plants"/>
</dbReference>
<keyword evidence="4" id="KW-0804">Transcription</keyword>
<keyword evidence="10" id="KW-1185">Reference proteome</keyword>
<protein>
    <recommendedName>
        <fullName evidence="8">HTH myb-type domain-containing protein</fullName>
    </recommendedName>
</protein>
<evidence type="ECO:0000256" key="5">
    <source>
        <dbReference type="ARBA" id="ARBA00023242"/>
    </source>
</evidence>
<dbReference type="InterPro" id="IPR017930">
    <property type="entry name" value="Myb_dom"/>
</dbReference>
<gene>
    <name evidence="9" type="ORF">SADUNF_Sadunf07G0036700</name>
</gene>
<evidence type="ECO:0000259" key="8">
    <source>
        <dbReference type="PROSITE" id="PS51294"/>
    </source>
</evidence>
<feature type="compositionally biased region" description="Polar residues" evidence="7">
    <location>
        <begin position="303"/>
        <end position="314"/>
    </location>
</feature>
<dbReference type="OrthoDB" id="1908613at2759"/>
<dbReference type="Pfam" id="PF26575">
    <property type="entry name" value="HHO5_N"/>
    <property type="match status" value="1"/>
</dbReference>
<evidence type="ECO:0000313" key="9">
    <source>
        <dbReference type="EMBL" id="KAF9678454.1"/>
    </source>
</evidence>
<evidence type="ECO:0000256" key="3">
    <source>
        <dbReference type="ARBA" id="ARBA00023125"/>
    </source>
</evidence>
<dbReference type="Gene3D" id="1.10.10.60">
    <property type="entry name" value="Homeodomain-like"/>
    <property type="match status" value="1"/>
</dbReference>
<accession>A0A835MVL4</accession>
<dbReference type="InterPro" id="IPR058673">
    <property type="entry name" value="HHO5-like_N"/>
</dbReference>
<dbReference type="FunFam" id="1.10.10.60:FF:000002">
    <property type="entry name" value="Myb family transcription factor"/>
    <property type="match status" value="1"/>
</dbReference>
<keyword evidence="6" id="KW-0175">Coiled coil</keyword>
<dbReference type="SUPFAM" id="SSF46689">
    <property type="entry name" value="Homeodomain-like"/>
    <property type="match status" value="1"/>
</dbReference>
<proteinExistence type="predicted"/>
<keyword evidence="5" id="KW-0539">Nucleus</keyword>
<name>A0A835MVL4_9ROSI</name>
<dbReference type="Pfam" id="PF00249">
    <property type="entry name" value="Myb_DNA-binding"/>
    <property type="match status" value="1"/>
</dbReference>
<dbReference type="PANTHER" id="PTHR31003:SF22">
    <property type="entry name" value="TRANSCRIPTION FACTOR HHO5"/>
    <property type="match status" value="1"/>
</dbReference>
<dbReference type="PANTHER" id="PTHR31003">
    <property type="entry name" value="MYB FAMILY TRANSCRIPTION FACTOR"/>
    <property type="match status" value="1"/>
</dbReference>
<keyword evidence="2" id="KW-0805">Transcription regulation</keyword>
<dbReference type="InterPro" id="IPR009057">
    <property type="entry name" value="Homeodomain-like_sf"/>
</dbReference>
<sequence length="359" mass="40156">MELSLDLSLVYEPKTIDGILKEVSMVKEGNRKLTKLSDYVERLEDERRKIDAFKRELPLCMLLLNEAIERLKEEAMHCNELNDLIPLKGNSNGDGNDKKNWMSSVQLWNANNILNCKKQDSRSEPKQKSEEDDDRSTCENPVQLGNHSNKGGAFVPFKALSDFEGSKRKEEKEVVSQVTGLPLVTPVPELSSCNLMPVSNNCSNQTKIQSKSQQQPQLAYRKQRRCWSPELHRRFVDALQQLGGCQVGTPKQIRELMQVDGLTNDEVKSHLQKYRLHLRKVPASSAAPENGLWKSQDRCKDPSTGNVSQSNSPEGSLGASGSAKATSNTGGDSMETEDDDKSESHSWNSVLHKPGEVHV</sequence>
<evidence type="ECO:0000313" key="10">
    <source>
        <dbReference type="Proteomes" id="UP000657918"/>
    </source>
</evidence>
<comment type="subcellular location">
    <subcellularLocation>
        <location evidence="1">Nucleus</location>
    </subcellularLocation>
</comment>
<evidence type="ECO:0000256" key="4">
    <source>
        <dbReference type="ARBA" id="ARBA00023163"/>
    </source>
</evidence>
<dbReference type="Proteomes" id="UP000657918">
    <property type="component" value="Unassembled WGS sequence"/>
</dbReference>
<feature type="compositionally biased region" description="Basic and acidic residues" evidence="7">
    <location>
        <begin position="117"/>
        <end position="129"/>
    </location>
</feature>
<dbReference type="EMBL" id="JADGMS010000007">
    <property type="protein sequence ID" value="KAF9678454.1"/>
    <property type="molecule type" value="Genomic_DNA"/>
</dbReference>
<keyword evidence="3" id="KW-0238">DNA-binding</keyword>
<evidence type="ECO:0000256" key="1">
    <source>
        <dbReference type="ARBA" id="ARBA00004123"/>
    </source>
</evidence>
<comment type="caution">
    <text evidence="9">The sequence shown here is derived from an EMBL/GenBank/DDBJ whole genome shotgun (WGS) entry which is preliminary data.</text>
</comment>
<reference evidence="9 10" key="1">
    <citation type="submission" date="2020-10" db="EMBL/GenBank/DDBJ databases">
        <title>Plant Genome Project.</title>
        <authorList>
            <person name="Zhang R.-G."/>
        </authorList>
    </citation>
    <scope>NUCLEOTIDE SEQUENCE [LARGE SCALE GENOMIC DNA]</scope>
    <source>
        <strain evidence="9">FAFU-HL-1</strain>
        <tissue evidence="9">Leaf</tissue>
    </source>
</reference>
<dbReference type="NCBIfam" id="TIGR01557">
    <property type="entry name" value="myb_SHAQKYF"/>
    <property type="match status" value="1"/>
</dbReference>